<dbReference type="GO" id="GO:0006950">
    <property type="term" value="P:response to stress"/>
    <property type="evidence" value="ECO:0007669"/>
    <property type="project" value="TreeGrafter"/>
</dbReference>
<dbReference type="InterPro" id="IPR036388">
    <property type="entry name" value="WH-like_DNA-bd_sf"/>
</dbReference>
<dbReference type="RefSeq" id="WP_014141216.1">
    <property type="nucleotide sequence ID" value="NC_016111.1"/>
</dbReference>
<dbReference type="SMART" id="SM00347">
    <property type="entry name" value="HTH_MARR"/>
    <property type="match status" value="1"/>
</dbReference>
<dbReference type="EMBL" id="CP003219">
    <property type="protein sequence ID" value="AEW92824.1"/>
    <property type="molecule type" value="Genomic_DNA"/>
</dbReference>
<evidence type="ECO:0000259" key="5">
    <source>
        <dbReference type="PROSITE" id="PS50995"/>
    </source>
</evidence>
<evidence type="ECO:0000256" key="3">
    <source>
        <dbReference type="ARBA" id="ARBA00023163"/>
    </source>
</evidence>
<dbReference type="Gene3D" id="1.10.10.10">
    <property type="entry name" value="Winged helix-like DNA-binding domain superfamily/Winged helix DNA-binding domain"/>
    <property type="match status" value="1"/>
</dbReference>
<organism evidence="6 7">
    <name type="scientific">Streptantibioticus cattleyicolor (strain ATCC 35852 / DSM 46488 / JCM 4925 / NBRC 14057 / NRRL 8057)</name>
    <name type="common">Streptomyces cattleya</name>
    <dbReference type="NCBI Taxonomy" id="1003195"/>
    <lineage>
        <taxon>Bacteria</taxon>
        <taxon>Bacillati</taxon>
        <taxon>Actinomycetota</taxon>
        <taxon>Actinomycetes</taxon>
        <taxon>Kitasatosporales</taxon>
        <taxon>Streptomycetaceae</taxon>
        <taxon>Streptantibioticus</taxon>
    </lineage>
</organism>
<dbReference type="HOGENOM" id="CLU_083287_15_1_11"/>
<reference evidence="7" key="1">
    <citation type="submission" date="2011-12" db="EMBL/GenBank/DDBJ databases">
        <title>Complete genome sequence of Streptomyces cattleya strain DSM 46488.</title>
        <authorList>
            <person name="Ou H.-Y."/>
            <person name="Li P."/>
            <person name="Zhao C."/>
            <person name="O'Hagan D."/>
            <person name="Deng Z."/>
        </authorList>
    </citation>
    <scope>NUCLEOTIDE SEQUENCE [LARGE SCALE GENOMIC DNA]</scope>
    <source>
        <strain evidence="7">ATCC 35852 / DSM 46488 / JCM 4925 / NBRC 14057 / NRRL 8057</strain>
    </source>
</reference>
<dbReference type="PANTHER" id="PTHR33164">
    <property type="entry name" value="TRANSCRIPTIONAL REGULATOR, MARR FAMILY"/>
    <property type="match status" value="1"/>
</dbReference>
<dbReference type="InterPro" id="IPR039422">
    <property type="entry name" value="MarR/SlyA-like"/>
</dbReference>
<gene>
    <name evidence="6" type="ordered locus">SCATT_04530</name>
</gene>
<protein>
    <submittedName>
        <fullName evidence="6">Helix-turn-helix, Fis-type</fullName>
    </submittedName>
</protein>
<dbReference type="CDD" id="cd00090">
    <property type="entry name" value="HTH_ARSR"/>
    <property type="match status" value="1"/>
</dbReference>
<dbReference type="Proteomes" id="UP000007842">
    <property type="component" value="Chromosome"/>
</dbReference>
<dbReference type="STRING" id="1003195.SCATT_04530"/>
<dbReference type="InterPro" id="IPR036390">
    <property type="entry name" value="WH_DNA-bd_sf"/>
</dbReference>
<dbReference type="eggNOG" id="COG1846">
    <property type="taxonomic scope" value="Bacteria"/>
</dbReference>
<dbReference type="InterPro" id="IPR055166">
    <property type="entry name" value="Transc_reg_Sar_Rot_HTH"/>
</dbReference>
<dbReference type="OrthoDB" id="9806864at2"/>
<dbReference type="PRINTS" id="PR00598">
    <property type="entry name" value="HTHMARR"/>
</dbReference>
<dbReference type="SUPFAM" id="SSF46785">
    <property type="entry name" value="Winged helix' DNA-binding domain"/>
    <property type="match status" value="1"/>
</dbReference>
<dbReference type="KEGG" id="scy:SCATT_04530"/>
<evidence type="ECO:0000313" key="6">
    <source>
        <dbReference type="EMBL" id="AEW92824.1"/>
    </source>
</evidence>
<dbReference type="GO" id="GO:0003700">
    <property type="term" value="F:DNA-binding transcription factor activity"/>
    <property type="evidence" value="ECO:0007669"/>
    <property type="project" value="InterPro"/>
</dbReference>
<keyword evidence="3" id="KW-0804">Transcription</keyword>
<proteinExistence type="predicted"/>
<dbReference type="PANTHER" id="PTHR33164:SF104">
    <property type="entry name" value="TRANSCRIPTIONAL REGULATORY PROTEIN"/>
    <property type="match status" value="1"/>
</dbReference>
<name>F8JQU3_STREN</name>
<keyword evidence="1" id="KW-0805">Transcription regulation</keyword>
<dbReference type="Pfam" id="PF22381">
    <property type="entry name" value="Staph_reg_Sar_Rot"/>
    <property type="match status" value="1"/>
</dbReference>
<dbReference type="InterPro" id="IPR000835">
    <property type="entry name" value="HTH_MarR-typ"/>
</dbReference>
<evidence type="ECO:0000256" key="2">
    <source>
        <dbReference type="ARBA" id="ARBA00023125"/>
    </source>
</evidence>
<dbReference type="KEGG" id="sct:SCAT_0440"/>
<keyword evidence="2" id="KW-0238">DNA-binding</keyword>
<feature type="domain" description="HTH marR-type" evidence="5">
    <location>
        <begin position="21"/>
        <end position="158"/>
    </location>
</feature>
<evidence type="ECO:0000256" key="4">
    <source>
        <dbReference type="SAM" id="MobiDB-lite"/>
    </source>
</evidence>
<dbReference type="GO" id="GO:0003677">
    <property type="term" value="F:DNA binding"/>
    <property type="evidence" value="ECO:0007669"/>
    <property type="project" value="UniProtKB-KW"/>
</dbReference>
<accession>F8JQU3</accession>
<sequence length="171" mass="18554">MRDSSKDIPGRGPAPGGQEDVEELAHAADRLFYAMRRSRTATAGQSAVGLSMAQLALLVPLADDTRGEGLPVSRLAAGAEISVPTATRMLQQLEAKGVVTRRRSPHDERRVLVRLTEDGAARLEAMRGELRSRQFQALSHYTPGERRALAEQLHRLTDVIGGAAPGPERDR</sequence>
<feature type="region of interest" description="Disordered" evidence="4">
    <location>
        <begin position="1"/>
        <end position="20"/>
    </location>
</feature>
<keyword evidence="7" id="KW-1185">Reference proteome</keyword>
<dbReference type="PATRIC" id="fig|1003195.11.peg.2078"/>
<accession>G8WPN5</accession>
<dbReference type="AlphaFoldDB" id="F8JQU3"/>
<evidence type="ECO:0000256" key="1">
    <source>
        <dbReference type="ARBA" id="ARBA00023015"/>
    </source>
</evidence>
<evidence type="ECO:0000313" key="7">
    <source>
        <dbReference type="Proteomes" id="UP000007842"/>
    </source>
</evidence>
<dbReference type="InterPro" id="IPR011991">
    <property type="entry name" value="ArsR-like_HTH"/>
</dbReference>
<dbReference type="PROSITE" id="PS50995">
    <property type="entry name" value="HTH_MARR_2"/>
    <property type="match status" value="1"/>
</dbReference>